<reference evidence="16" key="1">
    <citation type="submission" date="2022-06" db="EMBL/GenBank/DDBJ databases">
        <title>Sneathiella actinostolidae sp. nov., isolated from a sea anemonein the Western Pacific Ocean.</title>
        <authorList>
            <person name="Wei M.J."/>
        </authorList>
    </citation>
    <scope>NUCLEOTIDE SEQUENCE</scope>
    <source>
        <strain evidence="16">PHK-P5</strain>
    </source>
</reference>
<feature type="domain" description="Polymerase/histidinol phosphatase N-terminal" evidence="15">
    <location>
        <begin position="13"/>
        <end position="80"/>
    </location>
</feature>
<evidence type="ECO:0000313" key="17">
    <source>
        <dbReference type="Proteomes" id="UP001056291"/>
    </source>
</evidence>
<keyword evidence="9 13" id="KW-0227">DNA damage</keyword>
<dbReference type="CDD" id="cd07434">
    <property type="entry name" value="PHP_PolIIIA_DnaE2"/>
    <property type="match status" value="1"/>
</dbReference>
<dbReference type="PANTHER" id="PTHR32294:SF4">
    <property type="entry name" value="ERROR-PRONE DNA POLYMERASE"/>
    <property type="match status" value="1"/>
</dbReference>
<dbReference type="CDD" id="cd04485">
    <property type="entry name" value="DnaE_OBF"/>
    <property type="match status" value="1"/>
</dbReference>
<dbReference type="Pfam" id="PF14579">
    <property type="entry name" value="HHH_6"/>
    <property type="match status" value="1"/>
</dbReference>
<evidence type="ECO:0000256" key="9">
    <source>
        <dbReference type="ARBA" id="ARBA00022763"/>
    </source>
</evidence>
<dbReference type="RefSeq" id="WP_251933335.1">
    <property type="nucleotide sequence ID" value="NZ_CP098747.1"/>
</dbReference>
<dbReference type="NCBIfam" id="TIGR00594">
    <property type="entry name" value="polc"/>
    <property type="match status" value="1"/>
</dbReference>
<dbReference type="EC" id="2.7.7.7" evidence="3 13"/>
<dbReference type="Proteomes" id="UP001056291">
    <property type="component" value="Chromosome"/>
</dbReference>
<dbReference type="Pfam" id="PF07733">
    <property type="entry name" value="DNA_pol3_alpha"/>
    <property type="match status" value="1"/>
</dbReference>
<keyword evidence="6 13" id="KW-0808">Transferase</keyword>
<dbReference type="Gene3D" id="2.40.50.140">
    <property type="entry name" value="Nucleic acid-binding proteins"/>
    <property type="match status" value="1"/>
</dbReference>
<dbReference type="PANTHER" id="PTHR32294">
    <property type="entry name" value="DNA POLYMERASE III SUBUNIT ALPHA"/>
    <property type="match status" value="1"/>
</dbReference>
<keyword evidence="7 13" id="KW-0548">Nucleotidyltransferase</keyword>
<dbReference type="InterPro" id="IPR023073">
    <property type="entry name" value="DnaE2"/>
</dbReference>
<evidence type="ECO:0000256" key="7">
    <source>
        <dbReference type="ARBA" id="ARBA00022695"/>
    </source>
</evidence>
<sequence length="1083" mass="120767">MKTEDQNASSTYVELAVTSNFSFLNGASHPDELILTAAALGYSAVGLADRNSLAGIVRAHKAAKQARIRLVVGVRLILMDGFECLCFPTDKAAYSRLTQLLSRGNRRAEKGACYLTFEDVMAYGTGQIFIAMPPYEIPAGFEAQVARLAKAFPKTSYVSLTAHFTGNDLQRLDLLSELAHRQALPSVVTNDVLYHIPNRRPLQDVLTCIREHTTIQEAGFQLIVNAERHLKSPTAMHRLFPGFQEAVRRSQDIAAKCRFSLDELAYQYPDEPIGDSPTPQIELERLTWIGAQSRYPDGIPEPVGKTLNHELELIGQLDYAPYFLTVYDIVRFARSLDPPILCQGRGSAANSVVCYCLGITSVNPTEVNLLFERFVSAERDEPPDIDVDFEHERREEVIQYIYGKYGRHRAGLAATVVTYRTRSAVREVGKAMGLSEDVVSALASNIWGRRSTGLSWEDAADIGIDPMDMTIRQVLRLSQELIGFPRHLSQHVGGFVITRDPLIELSPISNAAMENRTVVEWDKDDLETLGILKIDVLSLGMLTCLRKAFDLLFTHYGVPMSLAALPRDDPATYEMIQHADTVGVFQIESRAQMSMLPRLKPANFYDLVIEIAIVRPGPIQGDMVHPYLRRRQGLEDVSYPSEELRSVLEKTKGVPLFQEQAMQIAMVGAGFTAGEADGLRRAMATFKRTGDIGNFKNKFINGMVNRGYETDFSEKCFRQIEGFSDYGFPESHSASFALLAYASAWLKCYYPDIFAAAILNSQPMGFYSASSLVRDFREHGGTVLPVDINQSDWDYKLERTEPDARHYSLRLGFRQIRGVKQASSEQLIAGRQSGYDSIRDLYFRSGIDMKTLEELANADAFRSIGMDRRAALWAVQGLLGQNGKRGAVEELPLFSHAAAANEALQKEAEMVLPAMPLGQQVIEDYQSLHLSLKAHPLSFLRSSLTASGTLTASDLPKRKSGKWITIAGLVLARQRPGTAAGVIFMTLEDETGTANIIVWPKKFETYRRIVLSARIVRVRGEMQAEQGVIHIITHHIEDLSDQLITEMEEETSTLKAARRQLGKPGLWSHPRTTSVMPKGRNFH</sequence>
<dbReference type="InterPro" id="IPR004013">
    <property type="entry name" value="PHP_dom"/>
</dbReference>
<dbReference type="NCBIfam" id="NF004225">
    <property type="entry name" value="PRK05672.1"/>
    <property type="match status" value="1"/>
</dbReference>
<evidence type="ECO:0000256" key="10">
    <source>
        <dbReference type="ARBA" id="ARBA00022932"/>
    </source>
</evidence>
<dbReference type="Pfam" id="PF17657">
    <property type="entry name" value="DNA_pol3_finger"/>
    <property type="match status" value="1"/>
</dbReference>
<keyword evidence="10 13" id="KW-0239">DNA-directed DNA polymerase</keyword>
<name>A0ABY4W581_9PROT</name>
<evidence type="ECO:0000256" key="6">
    <source>
        <dbReference type="ARBA" id="ARBA00022679"/>
    </source>
</evidence>
<keyword evidence="5 13" id="KW-0963">Cytoplasm</keyword>
<dbReference type="HAMAP" id="MF_01902">
    <property type="entry name" value="DNApol_error_prone"/>
    <property type="match status" value="1"/>
</dbReference>
<comment type="similarity">
    <text evidence="2 13">Belongs to the DNA polymerase type-C family. DnaE2 subfamily.</text>
</comment>
<accession>A0ABY4W581</accession>
<gene>
    <name evidence="13" type="primary">dnaE2</name>
    <name evidence="16" type="ORF">NBZ79_14880</name>
</gene>
<keyword evidence="11 13" id="KW-0234">DNA repair</keyword>
<dbReference type="GO" id="GO:0003887">
    <property type="term" value="F:DNA-directed DNA polymerase activity"/>
    <property type="evidence" value="ECO:0007669"/>
    <property type="project" value="UniProtKB-EC"/>
</dbReference>
<evidence type="ECO:0000256" key="8">
    <source>
        <dbReference type="ARBA" id="ARBA00022705"/>
    </source>
</evidence>
<evidence type="ECO:0000256" key="3">
    <source>
        <dbReference type="ARBA" id="ARBA00012417"/>
    </source>
</evidence>
<dbReference type="InterPro" id="IPR011708">
    <property type="entry name" value="DNA_pol3_alpha_NTPase_dom"/>
</dbReference>
<dbReference type="SUPFAM" id="SSF89550">
    <property type="entry name" value="PHP domain-like"/>
    <property type="match status" value="1"/>
</dbReference>
<dbReference type="Pfam" id="PF02811">
    <property type="entry name" value="PHP"/>
    <property type="match status" value="1"/>
</dbReference>
<comment type="catalytic activity">
    <reaction evidence="12 13">
        <text>DNA(n) + a 2'-deoxyribonucleoside 5'-triphosphate = DNA(n+1) + diphosphate</text>
        <dbReference type="Rhea" id="RHEA:22508"/>
        <dbReference type="Rhea" id="RHEA-COMP:17339"/>
        <dbReference type="Rhea" id="RHEA-COMP:17340"/>
        <dbReference type="ChEBI" id="CHEBI:33019"/>
        <dbReference type="ChEBI" id="CHEBI:61560"/>
        <dbReference type="ChEBI" id="CHEBI:173112"/>
        <dbReference type="EC" id="2.7.7.7"/>
    </reaction>
</comment>
<evidence type="ECO:0000259" key="15">
    <source>
        <dbReference type="SMART" id="SM00481"/>
    </source>
</evidence>
<evidence type="ECO:0000256" key="4">
    <source>
        <dbReference type="ARBA" id="ARBA00017273"/>
    </source>
</evidence>
<dbReference type="InterPro" id="IPR016195">
    <property type="entry name" value="Pol/histidinol_Pase-like"/>
</dbReference>
<dbReference type="Pfam" id="PF01336">
    <property type="entry name" value="tRNA_anti-codon"/>
    <property type="match status" value="1"/>
</dbReference>
<dbReference type="EMBL" id="CP098747">
    <property type="protein sequence ID" value="USG60454.1"/>
    <property type="molecule type" value="Genomic_DNA"/>
</dbReference>
<evidence type="ECO:0000256" key="5">
    <source>
        <dbReference type="ARBA" id="ARBA00022490"/>
    </source>
</evidence>
<feature type="region of interest" description="Disordered" evidence="14">
    <location>
        <begin position="1058"/>
        <end position="1083"/>
    </location>
</feature>
<evidence type="ECO:0000256" key="1">
    <source>
        <dbReference type="ARBA" id="ARBA00004496"/>
    </source>
</evidence>
<evidence type="ECO:0000256" key="2">
    <source>
        <dbReference type="ARBA" id="ARBA00007391"/>
    </source>
</evidence>
<dbReference type="InterPro" id="IPR012340">
    <property type="entry name" value="NA-bd_OB-fold"/>
</dbReference>
<keyword evidence="17" id="KW-1185">Reference proteome</keyword>
<dbReference type="InterPro" id="IPR004805">
    <property type="entry name" value="DnaE2/DnaE/PolC"/>
</dbReference>
<proteinExistence type="inferred from homology"/>
<evidence type="ECO:0000256" key="12">
    <source>
        <dbReference type="ARBA" id="ARBA00049244"/>
    </source>
</evidence>
<evidence type="ECO:0000256" key="11">
    <source>
        <dbReference type="ARBA" id="ARBA00023204"/>
    </source>
</evidence>
<keyword evidence="8 13" id="KW-0235">DNA replication</keyword>
<evidence type="ECO:0000313" key="16">
    <source>
        <dbReference type="EMBL" id="USG60454.1"/>
    </source>
</evidence>
<evidence type="ECO:0000256" key="14">
    <source>
        <dbReference type="SAM" id="MobiDB-lite"/>
    </source>
</evidence>
<dbReference type="InterPro" id="IPR004365">
    <property type="entry name" value="NA-bd_OB_tRNA"/>
</dbReference>
<comment type="subcellular location">
    <subcellularLocation>
        <location evidence="1 13">Cytoplasm</location>
    </subcellularLocation>
</comment>
<comment type="function">
    <text evidence="13">DNA polymerase involved in damage-induced mutagenesis and translesion synthesis (TLS). It is not the major replicative DNA polymerase.</text>
</comment>
<dbReference type="Gene3D" id="1.10.150.870">
    <property type="match status" value="1"/>
</dbReference>
<protein>
    <recommendedName>
        <fullName evidence="4 13">Error-prone DNA polymerase</fullName>
        <ecNumber evidence="3 13">2.7.7.7</ecNumber>
    </recommendedName>
</protein>
<dbReference type="InterPro" id="IPR040982">
    <property type="entry name" value="DNA_pol3_finger"/>
</dbReference>
<organism evidence="16 17">
    <name type="scientific">Sneathiella marina</name>
    <dbReference type="NCBI Taxonomy" id="2950108"/>
    <lineage>
        <taxon>Bacteria</taxon>
        <taxon>Pseudomonadati</taxon>
        <taxon>Pseudomonadota</taxon>
        <taxon>Alphaproteobacteria</taxon>
        <taxon>Sneathiellales</taxon>
        <taxon>Sneathiellaceae</taxon>
        <taxon>Sneathiella</taxon>
    </lineage>
</organism>
<dbReference type="SMART" id="SM00481">
    <property type="entry name" value="POLIIIAc"/>
    <property type="match status" value="1"/>
</dbReference>
<dbReference type="InterPro" id="IPR029460">
    <property type="entry name" value="DNAPol_HHH"/>
</dbReference>
<dbReference type="InterPro" id="IPR003141">
    <property type="entry name" value="Pol/His_phosphatase_N"/>
</dbReference>
<dbReference type="Gene3D" id="3.20.20.140">
    <property type="entry name" value="Metal-dependent hydrolases"/>
    <property type="match status" value="1"/>
</dbReference>
<evidence type="ECO:0000256" key="13">
    <source>
        <dbReference type="HAMAP-Rule" id="MF_01902"/>
    </source>
</evidence>